<evidence type="ECO:0000256" key="1">
    <source>
        <dbReference type="SAM" id="MobiDB-lite"/>
    </source>
</evidence>
<organism evidence="2 3">
    <name type="scientific">Morella rubra</name>
    <name type="common">Chinese bayberry</name>
    <dbReference type="NCBI Taxonomy" id="262757"/>
    <lineage>
        <taxon>Eukaryota</taxon>
        <taxon>Viridiplantae</taxon>
        <taxon>Streptophyta</taxon>
        <taxon>Embryophyta</taxon>
        <taxon>Tracheophyta</taxon>
        <taxon>Spermatophyta</taxon>
        <taxon>Magnoliopsida</taxon>
        <taxon>eudicotyledons</taxon>
        <taxon>Gunneridae</taxon>
        <taxon>Pentapetalae</taxon>
        <taxon>rosids</taxon>
        <taxon>fabids</taxon>
        <taxon>Fagales</taxon>
        <taxon>Myricaceae</taxon>
        <taxon>Morella</taxon>
    </lineage>
</organism>
<keyword evidence="3" id="KW-1185">Reference proteome</keyword>
<evidence type="ECO:0000313" key="3">
    <source>
        <dbReference type="Proteomes" id="UP000516437"/>
    </source>
</evidence>
<name>A0A6A1UI83_9ROSI</name>
<dbReference type="PANTHER" id="PTHR34361:SF6">
    <property type="entry name" value="POX DOMAIN-CONTAINING PROTEIN"/>
    <property type="match status" value="1"/>
</dbReference>
<protein>
    <submittedName>
        <fullName evidence="2">Uncharacterized protein</fullName>
    </submittedName>
</protein>
<dbReference type="EMBL" id="RXIC02000195">
    <property type="protein sequence ID" value="KAB1200224.1"/>
    <property type="molecule type" value="Genomic_DNA"/>
</dbReference>
<dbReference type="PANTHER" id="PTHR34361">
    <property type="entry name" value="OS08G0157800 PROTEIN"/>
    <property type="match status" value="1"/>
</dbReference>
<comment type="caution">
    <text evidence="2">The sequence shown here is derived from an EMBL/GenBank/DDBJ whole genome shotgun (WGS) entry which is preliminary data.</text>
</comment>
<reference evidence="2 3" key="1">
    <citation type="journal article" date="2019" name="Plant Biotechnol. J.">
        <title>The red bayberry genome and genetic basis of sex determination.</title>
        <authorList>
            <person name="Jia H.M."/>
            <person name="Jia H.J."/>
            <person name="Cai Q.L."/>
            <person name="Wang Y."/>
            <person name="Zhao H.B."/>
            <person name="Yang W.F."/>
            <person name="Wang G.Y."/>
            <person name="Li Y.H."/>
            <person name="Zhan D.L."/>
            <person name="Shen Y.T."/>
            <person name="Niu Q.F."/>
            <person name="Chang L."/>
            <person name="Qiu J."/>
            <person name="Zhao L."/>
            <person name="Xie H.B."/>
            <person name="Fu W.Y."/>
            <person name="Jin J."/>
            <person name="Li X.W."/>
            <person name="Jiao Y."/>
            <person name="Zhou C.C."/>
            <person name="Tu T."/>
            <person name="Chai C.Y."/>
            <person name="Gao J.L."/>
            <person name="Fan L.J."/>
            <person name="van de Weg E."/>
            <person name="Wang J.Y."/>
            <person name="Gao Z.S."/>
        </authorList>
    </citation>
    <scope>NUCLEOTIDE SEQUENCE [LARGE SCALE GENOMIC DNA]</scope>
    <source>
        <tissue evidence="2">Leaves</tissue>
    </source>
</reference>
<feature type="region of interest" description="Disordered" evidence="1">
    <location>
        <begin position="1"/>
        <end position="21"/>
    </location>
</feature>
<sequence>MTSMILGGDKQIKSRGTKRVNAESFQDSNFRLTSFKFSSPSDMRSAAAPQNGPQGQWSYPMPAITRSSGNLDVGLHERSISLNSSSAAHAISTSTEKISGSALSFGSPGISTNLSAFNPVSSVNGNFSCFNAINNNENSRGCNSEKFSALPVFDPIHLKKSHVLLNAKGKEVCQDKSLTEKGSEKKSDKTVSDDGRDPLLLATSKLQSLVIKPGVSAQNSSKMLDENDSDLDSPIWKGTLASSQFPFGVSGSASSKCLCKELETSTSLNPLAPQFFPTEKEYALVNTSRSSSFFNSAHIVQPSPLGDYFRSNLRLALGTNAEGSLRGIKDVVHGGSERVPVLAKEHVLSPSSSGVGLITDVTETRQDVSMSLSTPPKRDAQILINAMHDLSELLVQNCSNGSYSLNGYEYDIIQHVINNLYAFSMNRVGQRTPMPESTQTGTLYSPNKSTEHCKSSSMELRVAWTKTMALPQESENNSYHEGKKSCHTGITEKELDSFSSCNGVGAEKSNDIIQVMTNILGENQQIEEDMHQQALVYRDLWLKAEAALCALKYKTCALSMKFDGMDRCKSIQK</sequence>
<feature type="region of interest" description="Disordered" evidence="1">
    <location>
        <begin position="176"/>
        <end position="196"/>
    </location>
</feature>
<feature type="compositionally biased region" description="Polar residues" evidence="1">
    <location>
        <begin position="435"/>
        <end position="448"/>
    </location>
</feature>
<gene>
    <name evidence="2" type="ORF">CJ030_MR0G007803</name>
</gene>
<evidence type="ECO:0000313" key="2">
    <source>
        <dbReference type="EMBL" id="KAB1200224.1"/>
    </source>
</evidence>
<feature type="region of interest" description="Disordered" evidence="1">
    <location>
        <begin position="434"/>
        <end position="454"/>
    </location>
</feature>
<proteinExistence type="predicted"/>
<dbReference type="Proteomes" id="UP000516437">
    <property type="component" value="Unassembled WGS sequence"/>
</dbReference>
<accession>A0A6A1UI83</accession>
<dbReference type="OrthoDB" id="1649072at2759"/>
<dbReference type="AlphaFoldDB" id="A0A6A1UI83"/>